<accession>A0A2P8QAI3</accession>
<gene>
    <name evidence="1" type="ORF">C6Y14_11525</name>
</gene>
<dbReference type="RefSeq" id="WP_107016926.1">
    <property type="nucleotide sequence ID" value="NZ_KZ679041.1"/>
</dbReference>
<keyword evidence="2" id="KW-1185">Reference proteome</keyword>
<reference evidence="1 2" key="1">
    <citation type="submission" date="2018-03" db="EMBL/GenBank/DDBJ databases">
        <title>Streptomyces dioscori sp. nov., a novel endophytic actinobacterium isolated from bulbil of Dioscorea bulbifera L.</title>
        <authorList>
            <person name="Zhikuan W."/>
        </authorList>
    </citation>
    <scope>NUCLEOTIDE SEQUENCE [LARGE SCALE GENOMIC DNA]</scope>
    <source>
        <strain evidence="1 2">A217</strain>
    </source>
</reference>
<dbReference type="OrthoDB" id="5189174at2"/>
<evidence type="ECO:0000313" key="1">
    <source>
        <dbReference type="EMBL" id="PSM43246.1"/>
    </source>
</evidence>
<dbReference type="Proteomes" id="UP000240429">
    <property type="component" value="Unassembled WGS sequence"/>
</dbReference>
<proteinExistence type="predicted"/>
<name>A0A2P8QAI3_9ACTN</name>
<sequence>MNRPSHTSTIDADVRELRAADHLLLELAAELGPPEGLFGCTHLVRGERPRVVLSFTTPTEDTARLLSAKGYEVTTGAPDEVGRAVVYPGSTQLTGTLTIAELLARSAIGRVVVLGAPGQPPPSQQVVTRDHVRPQWQDGELVLTLQPAVGGVLVPFEVPNPTPCCADH</sequence>
<comment type="caution">
    <text evidence="1">The sequence shown here is derived from an EMBL/GenBank/DDBJ whole genome shotgun (WGS) entry which is preliminary data.</text>
</comment>
<dbReference type="EMBL" id="PYBJ01000007">
    <property type="protein sequence ID" value="PSM43246.1"/>
    <property type="molecule type" value="Genomic_DNA"/>
</dbReference>
<protein>
    <submittedName>
        <fullName evidence="1">Uncharacterized protein</fullName>
    </submittedName>
</protein>
<dbReference type="AlphaFoldDB" id="A0A2P8QAI3"/>
<evidence type="ECO:0000313" key="2">
    <source>
        <dbReference type="Proteomes" id="UP000240429"/>
    </source>
</evidence>
<organism evidence="1 2">
    <name type="scientific">Streptomyces dioscori</name>
    <dbReference type="NCBI Taxonomy" id="2109333"/>
    <lineage>
        <taxon>Bacteria</taxon>
        <taxon>Bacillati</taxon>
        <taxon>Actinomycetota</taxon>
        <taxon>Actinomycetes</taxon>
        <taxon>Kitasatosporales</taxon>
        <taxon>Streptomycetaceae</taxon>
        <taxon>Streptomyces</taxon>
        <taxon>Streptomyces aurantiacus group</taxon>
    </lineage>
</organism>